<dbReference type="AlphaFoldDB" id="A0A160MYJ0"/>
<dbReference type="InterPro" id="IPR018723">
    <property type="entry name" value="DUF2254_membrane"/>
</dbReference>
<dbReference type="EMBL" id="CP014841">
    <property type="protein sequence ID" value="AND68330.1"/>
    <property type="molecule type" value="Genomic_DNA"/>
</dbReference>
<feature type="transmembrane region" description="Helical" evidence="1">
    <location>
        <begin position="60"/>
        <end position="86"/>
    </location>
</feature>
<dbReference type="Pfam" id="PF10011">
    <property type="entry name" value="DUF2254"/>
    <property type="match status" value="1"/>
</dbReference>
<accession>A0A160MYJ0</accession>
<evidence type="ECO:0000256" key="1">
    <source>
        <dbReference type="SAM" id="Phobius"/>
    </source>
</evidence>
<keyword evidence="1" id="KW-0472">Membrane</keyword>
<gene>
    <name evidence="2" type="ORF">ATSB10_08760</name>
</gene>
<dbReference type="STRING" id="445710.ATSB10_08760"/>
<feature type="transmembrane region" description="Helical" evidence="1">
    <location>
        <begin position="136"/>
        <end position="157"/>
    </location>
</feature>
<evidence type="ECO:0000313" key="2">
    <source>
        <dbReference type="EMBL" id="AND68330.1"/>
    </source>
</evidence>
<protein>
    <recommendedName>
        <fullName evidence="4">DUF2254 domain-containing protein</fullName>
    </recommendedName>
</protein>
<feature type="transmembrane region" description="Helical" evidence="1">
    <location>
        <begin position="20"/>
        <end position="40"/>
    </location>
</feature>
<keyword evidence="3" id="KW-1185">Reference proteome</keyword>
<sequence>MPALSARLRLVLLRMTRRLWFRAALYALVGVATALLGTVLRPWLPEGVAARIGASAVGNILGILASSMLAVTTFSLSTMVAAYSTAGSNATPRAAILLVEDSIAQRALATFIGVFLFSVVGLIALSTGIYGDSGRVVLFGVTIVMIVVIVVTLLRWIEQLSKLGRVAETIDRVERAARHALLERAAAPHLSAADWEPPPADAFVLHGGQVGYVAHVDLATLQSLADEHGLTVWVEAVAGHFATPEAPLARLSPRPEPGVHEQFLDAFVITDQRDFEQDPRFGLVVLTEVAQRALSPAVNDPGTAIDVLGTVTRLLCDWASAARHAAGDGHRPRPAPRHPRVRLRALDPRELLEDVFTPLARDSAGMLEVAIRLHKSLATLAAQGNPALRDAARAQATRALQLADAKLALEEDLDRLHELAAWRNAT</sequence>
<dbReference type="RefSeq" id="WP_063670758.1">
    <property type="nucleotide sequence ID" value="NZ_CP014841.1"/>
</dbReference>
<dbReference type="PATRIC" id="fig|445710.3.peg.873"/>
<evidence type="ECO:0008006" key="4">
    <source>
        <dbReference type="Google" id="ProtNLM"/>
    </source>
</evidence>
<organism evidence="2 3">
    <name type="scientific">Dyella thiooxydans</name>
    <dbReference type="NCBI Taxonomy" id="445710"/>
    <lineage>
        <taxon>Bacteria</taxon>
        <taxon>Pseudomonadati</taxon>
        <taxon>Pseudomonadota</taxon>
        <taxon>Gammaproteobacteria</taxon>
        <taxon>Lysobacterales</taxon>
        <taxon>Rhodanobacteraceae</taxon>
        <taxon>Dyella</taxon>
    </lineage>
</organism>
<keyword evidence="1" id="KW-0812">Transmembrane</keyword>
<keyword evidence="1" id="KW-1133">Transmembrane helix</keyword>
<feature type="transmembrane region" description="Helical" evidence="1">
    <location>
        <begin position="107"/>
        <end position="130"/>
    </location>
</feature>
<name>A0A160MYJ0_9GAMM</name>
<reference evidence="2 3" key="1">
    <citation type="submission" date="2016-02" db="EMBL/GenBank/DDBJ databases">
        <title>Complete genome sequencing and analysis of ATSB10, Dyella thiooxydans isolated from rhizosphere soil of sunflower (Helianthus annuus L.).</title>
        <authorList>
            <person name="Lee Y."/>
            <person name="Hwangbo K."/>
            <person name="Chung H."/>
            <person name="Yoo J."/>
            <person name="Kim K.Y."/>
            <person name="Sa T.M."/>
            <person name="Um Y."/>
            <person name="Madhaiyan M."/>
        </authorList>
    </citation>
    <scope>NUCLEOTIDE SEQUENCE [LARGE SCALE GENOMIC DNA]</scope>
    <source>
        <strain evidence="2 3">ATSB10</strain>
    </source>
</reference>
<dbReference type="KEGG" id="dtx:ATSB10_08760"/>
<evidence type="ECO:0000313" key="3">
    <source>
        <dbReference type="Proteomes" id="UP000077255"/>
    </source>
</evidence>
<dbReference type="OrthoDB" id="2955631at2"/>
<proteinExistence type="predicted"/>
<dbReference type="Proteomes" id="UP000077255">
    <property type="component" value="Chromosome"/>
</dbReference>